<dbReference type="InterPro" id="IPR020904">
    <property type="entry name" value="Sc_DH/Rdtase_CS"/>
</dbReference>
<accession>A0ABS3UFF4</accession>
<dbReference type="Pfam" id="PF13561">
    <property type="entry name" value="adh_short_C2"/>
    <property type="match status" value="1"/>
</dbReference>
<evidence type="ECO:0000256" key="1">
    <source>
        <dbReference type="ARBA" id="ARBA00006484"/>
    </source>
</evidence>
<proteinExistence type="inferred from homology"/>
<name>A0ABS3UFF4_9ACTN</name>
<dbReference type="InterPro" id="IPR036291">
    <property type="entry name" value="NAD(P)-bd_dom_sf"/>
</dbReference>
<dbReference type="PANTHER" id="PTHR48107">
    <property type="entry name" value="NADPH-DEPENDENT ALDEHYDE REDUCTASE-LIKE PROTEIN, CHLOROPLASTIC-RELATED"/>
    <property type="match status" value="1"/>
</dbReference>
<evidence type="ECO:0000313" key="4">
    <source>
        <dbReference type="EMBL" id="MBO3737499.1"/>
    </source>
</evidence>
<dbReference type="SUPFAM" id="SSF51735">
    <property type="entry name" value="NAD(P)-binding Rossmann-fold domains"/>
    <property type="match status" value="1"/>
</dbReference>
<evidence type="ECO:0000256" key="3">
    <source>
        <dbReference type="SAM" id="MobiDB-lite"/>
    </source>
</evidence>
<dbReference type="Gene3D" id="3.40.50.720">
    <property type="entry name" value="NAD(P)-binding Rossmann-like Domain"/>
    <property type="match status" value="1"/>
</dbReference>
<dbReference type="PANTHER" id="PTHR48107:SF7">
    <property type="entry name" value="RE15974P"/>
    <property type="match status" value="1"/>
</dbReference>
<gene>
    <name evidence="4" type="ORF">J5X75_08185</name>
</gene>
<dbReference type="Proteomes" id="UP000679690">
    <property type="component" value="Unassembled WGS sequence"/>
</dbReference>
<dbReference type="PROSITE" id="PS00061">
    <property type="entry name" value="ADH_SHORT"/>
    <property type="match status" value="1"/>
</dbReference>
<reference evidence="4 5" key="1">
    <citation type="submission" date="2021-03" db="EMBL/GenBank/DDBJ databases">
        <title>Actinoplanes flavus sp. nov., a novel actinomycete isolated from Coconut Palm rhizosphere soil.</title>
        <authorList>
            <person name="Luo X."/>
        </authorList>
    </citation>
    <scope>NUCLEOTIDE SEQUENCE [LARGE SCALE GENOMIC DNA]</scope>
    <source>
        <strain evidence="4 5">NEAU-H7</strain>
    </source>
</reference>
<comment type="caution">
    <text evidence="4">The sequence shown here is derived from an EMBL/GenBank/DDBJ whole genome shotgun (WGS) entry which is preliminary data.</text>
</comment>
<feature type="region of interest" description="Disordered" evidence="3">
    <location>
        <begin position="14"/>
        <end position="35"/>
    </location>
</feature>
<sequence length="281" mass="30210">MFACLPHVDRSRNRLRGSRRSVKDAPVTNPEQNRPTALITGVGRTVGIGAGIAARLAATGWNIAFTYWTPYDDRMTWGAEEGATEAITKILTGYGAAVTAIEADLADPAAPATVYDEAEHRLGPVTALVMCHAESVDSGLLDTTVESFDRHFAVNTRASWLLIREHGRRYHGRHGDGRVIALTSDHTVGNLPYGASKGALDRITRAAAHELAHLGISCNVINPGPIDTGWMSDEGRDLLLRQTPLGRLGTPRDTADLVAFLCSPEGQWINGQLLHSNGGFA</sequence>
<evidence type="ECO:0000313" key="5">
    <source>
        <dbReference type="Proteomes" id="UP000679690"/>
    </source>
</evidence>
<dbReference type="PRINTS" id="PR00081">
    <property type="entry name" value="GDHRDH"/>
</dbReference>
<keyword evidence="2" id="KW-0560">Oxidoreductase</keyword>
<dbReference type="InterPro" id="IPR002347">
    <property type="entry name" value="SDR_fam"/>
</dbReference>
<organism evidence="4 5">
    <name type="scientific">Actinoplanes flavus</name>
    <dbReference type="NCBI Taxonomy" id="2820290"/>
    <lineage>
        <taxon>Bacteria</taxon>
        <taxon>Bacillati</taxon>
        <taxon>Actinomycetota</taxon>
        <taxon>Actinomycetes</taxon>
        <taxon>Micromonosporales</taxon>
        <taxon>Micromonosporaceae</taxon>
        <taxon>Actinoplanes</taxon>
    </lineage>
</organism>
<protein>
    <submittedName>
        <fullName evidence="4">SDR family oxidoreductase</fullName>
    </submittedName>
</protein>
<comment type="similarity">
    <text evidence="1">Belongs to the short-chain dehydrogenases/reductases (SDR) family.</text>
</comment>
<keyword evidence="5" id="KW-1185">Reference proteome</keyword>
<evidence type="ECO:0000256" key="2">
    <source>
        <dbReference type="ARBA" id="ARBA00023002"/>
    </source>
</evidence>
<dbReference type="EMBL" id="JAGFNS010000004">
    <property type="protein sequence ID" value="MBO3737499.1"/>
    <property type="molecule type" value="Genomic_DNA"/>
</dbReference>